<dbReference type="Gene3D" id="1.10.1470.10">
    <property type="entry name" value="YjbJ"/>
    <property type="match status" value="1"/>
</dbReference>
<evidence type="ECO:0000256" key="1">
    <source>
        <dbReference type="SAM" id="MobiDB-lite"/>
    </source>
</evidence>
<keyword evidence="3" id="KW-1185">Reference proteome</keyword>
<feature type="compositionally biased region" description="Basic and acidic residues" evidence="1">
    <location>
        <begin position="73"/>
        <end position="90"/>
    </location>
</feature>
<reference evidence="2 3" key="1">
    <citation type="journal article" date="2015" name="Antonie Van Leeuwenhoek">
        <title>Pseudooceanicola atlanticus gen. nov. sp. nov., isolated from surface seawater of the Atlantic Ocean and reclassification of Oceanicola batsensis, Oceanicola marinus, Oceanicola nitratireducens, Oceanicola nanhaiensis, Oceanicola antarcticus and Oceanicola flagellatus, as Pseudooceanicola batsensis comb. nov., Pseudooceanicola marinus comb. nov., Pseudooceanicola nitratireducens comb. nov., Pseudooceanicola nanhaiensis comb. nov., Pseudooceanicola antarcticus comb. nov., and Pseudooceanicola flagellatus comb. nov.</title>
        <authorList>
            <person name="Lai Q."/>
            <person name="Li G."/>
            <person name="Liu X."/>
            <person name="Du Y."/>
            <person name="Sun F."/>
            <person name="Shao Z."/>
        </authorList>
    </citation>
    <scope>NUCLEOTIDE SEQUENCE [LARGE SCALE GENOMIC DNA]</scope>
    <source>
        <strain evidence="2 3">22II-s11g</strain>
    </source>
</reference>
<proteinExistence type="predicted"/>
<name>A0A0A0EBB7_9RHOB</name>
<protein>
    <submittedName>
        <fullName evidence="2">Uncharacterized protein</fullName>
    </submittedName>
</protein>
<organism evidence="2 3">
    <name type="scientific">Pseudooceanicola atlanticus</name>
    <dbReference type="NCBI Taxonomy" id="1461694"/>
    <lineage>
        <taxon>Bacteria</taxon>
        <taxon>Pseudomonadati</taxon>
        <taxon>Pseudomonadota</taxon>
        <taxon>Alphaproteobacteria</taxon>
        <taxon>Rhodobacterales</taxon>
        <taxon>Paracoccaceae</taxon>
        <taxon>Pseudooceanicola</taxon>
    </lineage>
</organism>
<gene>
    <name evidence="2" type="ORF">ATO9_16960</name>
</gene>
<evidence type="ECO:0000313" key="3">
    <source>
        <dbReference type="Proteomes" id="UP000030004"/>
    </source>
</evidence>
<feature type="region of interest" description="Disordered" evidence="1">
    <location>
        <begin position="69"/>
        <end position="114"/>
    </location>
</feature>
<dbReference type="eggNOG" id="ENOG5032ZKE">
    <property type="taxonomic scope" value="Bacteria"/>
</dbReference>
<comment type="caution">
    <text evidence="2">The sequence shown here is derived from an EMBL/GenBank/DDBJ whole genome shotgun (WGS) entry which is preliminary data.</text>
</comment>
<dbReference type="EMBL" id="AQQX01000008">
    <property type="protein sequence ID" value="KGM47754.1"/>
    <property type="molecule type" value="Genomic_DNA"/>
</dbReference>
<sequence>MQWAQISRNWEAFTPAIIDHWPDAEEDDVLALDGTATSLAMYLSEVTGEPATDTLAQVEDWRMGHAPTDVLMDETRDNKNISDAARHLGDGEDPYDRDDIFGAEGEAAEPMGRQ</sequence>
<dbReference type="RefSeq" id="WP_043751834.1">
    <property type="nucleotide sequence ID" value="NZ_AQQX01000008.1"/>
</dbReference>
<dbReference type="InterPro" id="IPR036629">
    <property type="entry name" value="YjbJ_sf"/>
</dbReference>
<dbReference type="AlphaFoldDB" id="A0A0A0EBB7"/>
<dbReference type="Proteomes" id="UP000030004">
    <property type="component" value="Unassembled WGS sequence"/>
</dbReference>
<dbReference type="OrthoDB" id="7651547at2"/>
<accession>A0A0A0EBB7</accession>
<evidence type="ECO:0000313" key="2">
    <source>
        <dbReference type="EMBL" id="KGM47754.1"/>
    </source>
</evidence>
<dbReference type="STRING" id="1461694.ATO9_16960"/>